<protein>
    <submittedName>
        <fullName evidence="1">Transcription initiation factor TFIID subunit 11</fullName>
    </submittedName>
</protein>
<evidence type="ECO:0000313" key="1">
    <source>
        <dbReference type="EMBL" id="KAJ4702767.1"/>
    </source>
</evidence>
<organism evidence="1 2">
    <name type="scientific">Melia azedarach</name>
    <name type="common">Chinaberry tree</name>
    <dbReference type="NCBI Taxonomy" id="155640"/>
    <lineage>
        <taxon>Eukaryota</taxon>
        <taxon>Viridiplantae</taxon>
        <taxon>Streptophyta</taxon>
        <taxon>Embryophyta</taxon>
        <taxon>Tracheophyta</taxon>
        <taxon>Spermatophyta</taxon>
        <taxon>Magnoliopsida</taxon>
        <taxon>eudicotyledons</taxon>
        <taxon>Gunneridae</taxon>
        <taxon>Pentapetalae</taxon>
        <taxon>rosids</taxon>
        <taxon>malvids</taxon>
        <taxon>Sapindales</taxon>
        <taxon>Meliaceae</taxon>
        <taxon>Melia</taxon>
    </lineage>
</organism>
<reference evidence="1 2" key="1">
    <citation type="journal article" date="2023" name="Science">
        <title>Complex scaffold remodeling in plant triterpene biosynthesis.</title>
        <authorList>
            <person name="De La Pena R."/>
            <person name="Hodgson H."/>
            <person name="Liu J.C."/>
            <person name="Stephenson M.J."/>
            <person name="Martin A.C."/>
            <person name="Owen C."/>
            <person name="Harkess A."/>
            <person name="Leebens-Mack J."/>
            <person name="Jimenez L.E."/>
            <person name="Osbourn A."/>
            <person name="Sattely E.S."/>
        </authorList>
    </citation>
    <scope>NUCLEOTIDE SEQUENCE [LARGE SCALE GENOMIC DNA]</scope>
    <source>
        <strain evidence="2">cv. JPN11</strain>
        <tissue evidence="1">Leaf</tissue>
    </source>
</reference>
<gene>
    <name evidence="1" type="ORF">OWV82_022769</name>
</gene>
<sequence length="204" mass="22888">MKQSKDPFEAALGEQEESPPNSPVVPDELETQSQNQNATGELEDEFDNLSTPMSVSGGTNVNAVVAKNKEEDDEEEEENMDVDLAKFPSSADPAKMAKMQAILSQFTEDQMNRYESFRRSALQKSNMRRLLVSITGSQKISLPMTIVVCGIAKMFVGELVETARMVMTERNDSGPIRPCHIREAYRRLKLEGKVPKRSVSRLFR</sequence>
<name>A0ACC1WUY5_MELAZ</name>
<comment type="caution">
    <text evidence="1">The sequence shown here is derived from an EMBL/GenBank/DDBJ whole genome shotgun (WGS) entry which is preliminary data.</text>
</comment>
<proteinExistence type="predicted"/>
<evidence type="ECO:0000313" key="2">
    <source>
        <dbReference type="Proteomes" id="UP001164539"/>
    </source>
</evidence>
<accession>A0ACC1WUY5</accession>
<dbReference type="Proteomes" id="UP001164539">
    <property type="component" value="Chromosome 13"/>
</dbReference>
<dbReference type="EMBL" id="CM051406">
    <property type="protein sequence ID" value="KAJ4702767.1"/>
    <property type="molecule type" value="Genomic_DNA"/>
</dbReference>
<keyword evidence="2" id="KW-1185">Reference proteome</keyword>